<dbReference type="GO" id="GO:0032259">
    <property type="term" value="P:methylation"/>
    <property type="evidence" value="ECO:0007669"/>
    <property type="project" value="UniProtKB-KW"/>
</dbReference>
<accession>C6RF64</accession>
<dbReference type="CDD" id="cd02440">
    <property type="entry name" value="AdoMet_MTases"/>
    <property type="match status" value="1"/>
</dbReference>
<dbReference type="InterPro" id="IPR041698">
    <property type="entry name" value="Methyltransf_25"/>
</dbReference>
<dbReference type="InterPro" id="IPR029063">
    <property type="entry name" value="SAM-dependent_MTases_sf"/>
</dbReference>
<dbReference type="GeneID" id="60990385"/>
<dbReference type="Proteomes" id="UP000003107">
    <property type="component" value="Unassembled WGS sequence"/>
</dbReference>
<dbReference type="AlphaFoldDB" id="C6RF64"/>
<dbReference type="RefSeq" id="WP_002947812.1">
    <property type="nucleotide sequence ID" value="NZ_ACVQ01000017.1"/>
</dbReference>
<protein>
    <submittedName>
        <fullName evidence="2">Methyltransferase domain protein</fullName>
    </submittedName>
</protein>
<dbReference type="Pfam" id="PF13649">
    <property type="entry name" value="Methyltransf_25"/>
    <property type="match status" value="1"/>
</dbReference>
<feature type="domain" description="Methyltransferase" evidence="1">
    <location>
        <begin position="63"/>
        <end position="140"/>
    </location>
</feature>
<dbReference type="OrthoDB" id="9781225at2"/>
<reference evidence="2 3" key="1">
    <citation type="submission" date="2009-07" db="EMBL/GenBank/DDBJ databases">
        <authorList>
            <person name="Madupu R."/>
            <person name="Sebastian Y."/>
            <person name="Durkin A.S."/>
            <person name="Torralba M."/>
            <person name="Methe B."/>
            <person name="Sutton G.G."/>
            <person name="Strausberg R.L."/>
            <person name="Nelson K.E."/>
        </authorList>
    </citation>
    <scope>NUCLEOTIDE SEQUENCE [LARGE SCALE GENOMIC DNA]</scope>
    <source>
        <strain evidence="2 3">RM3277</strain>
    </source>
</reference>
<organism evidence="2 3">
    <name type="scientific">Campylobacter showae RM3277</name>
    <dbReference type="NCBI Taxonomy" id="553219"/>
    <lineage>
        <taxon>Bacteria</taxon>
        <taxon>Pseudomonadati</taxon>
        <taxon>Campylobacterota</taxon>
        <taxon>Epsilonproteobacteria</taxon>
        <taxon>Campylobacterales</taxon>
        <taxon>Campylobacteraceae</taxon>
        <taxon>Campylobacter</taxon>
    </lineage>
</organism>
<dbReference type="SUPFAM" id="SSF53335">
    <property type="entry name" value="S-adenosyl-L-methionine-dependent methyltransferases"/>
    <property type="match status" value="1"/>
</dbReference>
<keyword evidence="2" id="KW-0489">Methyltransferase</keyword>
<dbReference type="STRING" id="553219.CAMSH0001_0369"/>
<sequence>MQGLLNWQAIRELKFTPMTRDGAGRSAVNWDEIAQMYNGMAELEKRSAQILADTLPITSEDSVLDVGCGPGRLSVPMARRAKSLTALDAFGGMLKFCEQNAKNAGVKNIKFMKKSWLDGDALDAIGKHDIVVASRSVGLGDIKKLNDAAKKYVCITSFLEDYPSLREIWMDLLAGIDERAKKRPPFINENPRMFGYNVTFNMLYDLGANVNVRIFDTVYEKSFMSKDEAYEFLKFVGKIPKEKEKTFIKNVDKWLVKDEGGVKFYRTTKSYTMWYDVNEVKFE</sequence>
<keyword evidence="3" id="KW-1185">Reference proteome</keyword>
<proteinExistence type="predicted"/>
<evidence type="ECO:0000313" key="3">
    <source>
        <dbReference type="Proteomes" id="UP000003107"/>
    </source>
</evidence>
<dbReference type="Gene3D" id="3.40.50.150">
    <property type="entry name" value="Vaccinia Virus protein VP39"/>
    <property type="match status" value="1"/>
</dbReference>
<dbReference type="eggNOG" id="COG2265">
    <property type="taxonomic scope" value="Bacteria"/>
</dbReference>
<name>C6RF64_9BACT</name>
<gene>
    <name evidence="2" type="ORF">CAMSH0001_0369</name>
</gene>
<keyword evidence="2" id="KW-0808">Transferase</keyword>
<dbReference type="GO" id="GO:0008168">
    <property type="term" value="F:methyltransferase activity"/>
    <property type="evidence" value="ECO:0007669"/>
    <property type="project" value="UniProtKB-KW"/>
</dbReference>
<evidence type="ECO:0000259" key="1">
    <source>
        <dbReference type="Pfam" id="PF13649"/>
    </source>
</evidence>
<dbReference type="EMBL" id="ACVQ01000017">
    <property type="protein sequence ID" value="EET79872.1"/>
    <property type="molecule type" value="Genomic_DNA"/>
</dbReference>
<evidence type="ECO:0000313" key="2">
    <source>
        <dbReference type="EMBL" id="EET79872.1"/>
    </source>
</evidence>
<comment type="caution">
    <text evidence="2">The sequence shown here is derived from an EMBL/GenBank/DDBJ whole genome shotgun (WGS) entry which is preliminary data.</text>
</comment>